<sequence>MNKRLKTLRKELGLNQTQMGNKLFLSQDHISSLETGRRDLTDRIINDICKEFNVNENWLRTGEGDIFQDPTLDMDFDDDIKEMLRMISKLSPEAQKRLYNVAEVFLEEENKK</sequence>
<dbReference type="EMBL" id="CP011970">
    <property type="protein sequence ID" value="AKP44807.1"/>
    <property type="molecule type" value="Genomic_DNA"/>
</dbReference>
<evidence type="ECO:0000313" key="2">
    <source>
        <dbReference type="Proteomes" id="UP001510562"/>
    </source>
</evidence>
<protein>
    <submittedName>
        <fullName evidence="1">Transcriptional regulator</fullName>
    </submittedName>
</protein>
<name>A0ACA7UNX8_CLODI</name>
<gene>
    <name evidence="1" type="ORF">CDIF1296T_phi133</name>
</gene>
<dbReference type="Proteomes" id="UP001510562">
    <property type="component" value="Chromosome"/>
</dbReference>
<organism evidence="1 2">
    <name type="scientific">Clostridioides difficile ATCC 9689 = DSM 1296</name>
    <dbReference type="NCBI Taxonomy" id="1121308"/>
    <lineage>
        <taxon>Bacteria</taxon>
        <taxon>Bacillati</taxon>
        <taxon>Bacillota</taxon>
        <taxon>Clostridia</taxon>
        <taxon>Peptostreptococcales</taxon>
        <taxon>Peptostreptococcaceae</taxon>
        <taxon>Clostridioides</taxon>
    </lineage>
</organism>
<reference evidence="1 2" key="1">
    <citation type="journal article" date="2015" name="Genome Announc.">
        <title>Complete Genome Sequence of the Novel Temperate Clostridium difficile Phage phiCDIF1296T.</title>
        <authorList>
            <person name="Wittmann J."/>
            <person name="Riedel T."/>
            <person name="Bunk B."/>
            <person name="Sproer C."/>
            <person name="Gronow S."/>
            <person name="Overmann J."/>
        </authorList>
    </citation>
    <scope>NUCLEOTIDE SEQUENCE [LARGE SCALE GENOMIC DNA]</scope>
    <source>
        <strain evidence="2">ATCC 9689 / DSM 1296 / BCRC 10642 / JCM 1296 / NCIMB 10666 / NCTC 11209 / 90556-M6S</strain>
    </source>
</reference>
<proteinExistence type="predicted"/>
<keyword evidence="2" id="KW-1185">Reference proteome</keyword>
<accession>A0ACA7UNX8</accession>
<evidence type="ECO:0000313" key="1">
    <source>
        <dbReference type="EMBL" id="AKP44807.1"/>
    </source>
</evidence>